<dbReference type="InterPro" id="IPR002937">
    <property type="entry name" value="Amino_oxidase"/>
</dbReference>
<dbReference type="Proteomes" id="UP001216674">
    <property type="component" value="Unassembled WGS sequence"/>
</dbReference>
<name>A0ABT6AR72_9BURK</name>
<dbReference type="InterPro" id="IPR036188">
    <property type="entry name" value="FAD/NAD-bd_sf"/>
</dbReference>
<comment type="similarity">
    <text evidence="2">Belongs to the flavin monoamine oxidase family.</text>
</comment>
<dbReference type="PANTHER" id="PTHR43563">
    <property type="entry name" value="AMINE OXIDASE"/>
    <property type="match status" value="1"/>
</dbReference>
<protein>
    <submittedName>
        <fullName evidence="5">FAD-dependent oxidoreductase</fullName>
    </submittedName>
</protein>
<gene>
    <name evidence="5" type="ORF">P3W85_19305</name>
</gene>
<reference evidence="5 6" key="1">
    <citation type="submission" date="2023-03" db="EMBL/GenBank/DDBJ databases">
        <title>Draft assemblies of triclosan tolerant bacteria isolated from returned activated sludge.</title>
        <authorList>
            <person name="Van Hamelsveld S."/>
        </authorList>
    </citation>
    <scope>NUCLEOTIDE SEQUENCE [LARGE SCALE GENOMIC DNA]</scope>
    <source>
        <strain evidence="5 6">GW210010_S58</strain>
    </source>
</reference>
<dbReference type="Gene3D" id="3.50.50.60">
    <property type="entry name" value="FAD/NAD(P)-binding domain"/>
    <property type="match status" value="1"/>
</dbReference>
<dbReference type="Gene3D" id="1.10.405.10">
    <property type="entry name" value="Guanine Nucleotide Dissociation Inhibitor, domain 1"/>
    <property type="match status" value="1"/>
</dbReference>
<evidence type="ECO:0000259" key="4">
    <source>
        <dbReference type="Pfam" id="PF01593"/>
    </source>
</evidence>
<comment type="cofactor">
    <cofactor evidence="1">
        <name>FAD</name>
        <dbReference type="ChEBI" id="CHEBI:57692"/>
    </cofactor>
</comment>
<comment type="caution">
    <text evidence="5">The sequence shown here is derived from an EMBL/GenBank/DDBJ whole genome shotgun (WGS) entry which is preliminary data.</text>
</comment>
<dbReference type="InterPro" id="IPR001613">
    <property type="entry name" value="Flavin_amine_oxidase"/>
</dbReference>
<accession>A0ABT6AR72</accession>
<dbReference type="RefSeq" id="WP_276265975.1">
    <property type="nucleotide sequence ID" value="NZ_JARJLM010000325.1"/>
</dbReference>
<evidence type="ECO:0000313" key="6">
    <source>
        <dbReference type="Proteomes" id="UP001216674"/>
    </source>
</evidence>
<dbReference type="PRINTS" id="PR00757">
    <property type="entry name" value="AMINEOXDASEF"/>
</dbReference>
<dbReference type="Pfam" id="PF01593">
    <property type="entry name" value="Amino_oxidase"/>
    <property type="match status" value="1"/>
</dbReference>
<feature type="domain" description="Amine oxidase" evidence="4">
    <location>
        <begin position="38"/>
        <end position="472"/>
    </location>
</feature>
<evidence type="ECO:0000256" key="3">
    <source>
        <dbReference type="ARBA" id="ARBA00023002"/>
    </source>
</evidence>
<dbReference type="Gene3D" id="3.90.660.10">
    <property type="match status" value="1"/>
</dbReference>
<dbReference type="SUPFAM" id="SSF51905">
    <property type="entry name" value="FAD/NAD(P)-binding domain"/>
    <property type="match status" value="1"/>
</dbReference>
<dbReference type="PANTHER" id="PTHR43563:SF1">
    <property type="entry name" value="AMINE OXIDASE [FLAVIN-CONTAINING] B"/>
    <property type="match status" value="1"/>
</dbReference>
<organism evidence="5 6">
    <name type="scientific">Cupriavidus basilensis</name>
    <dbReference type="NCBI Taxonomy" id="68895"/>
    <lineage>
        <taxon>Bacteria</taxon>
        <taxon>Pseudomonadati</taxon>
        <taxon>Pseudomonadota</taxon>
        <taxon>Betaproteobacteria</taxon>
        <taxon>Burkholderiales</taxon>
        <taxon>Burkholderiaceae</taxon>
        <taxon>Cupriavidus</taxon>
    </lineage>
</organism>
<dbReference type="SUPFAM" id="SSF54373">
    <property type="entry name" value="FAD-linked reductases, C-terminal domain"/>
    <property type="match status" value="1"/>
</dbReference>
<evidence type="ECO:0000313" key="5">
    <source>
        <dbReference type="EMBL" id="MDF3835090.1"/>
    </source>
</evidence>
<proteinExistence type="inferred from homology"/>
<dbReference type="EMBL" id="JARJLM010000325">
    <property type="protein sequence ID" value="MDF3835090.1"/>
    <property type="molecule type" value="Genomic_DNA"/>
</dbReference>
<dbReference type="InterPro" id="IPR050703">
    <property type="entry name" value="Flavin_MAO"/>
</dbReference>
<keyword evidence="6" id="KW-1185">Reference proteome</keyword>
<keyword evidence="3" id="KW-0560">Oxidoreductase</keyword>
<evidence type="ECO:0000256" key="1">
    <source>
        <dbReference type="ARBA" id="ARBA00001974"/>
    </source>
</evidence>
<evidence type="ECO:0000256" key="2">
    <source>
        <dbReference type="ARBA" id="ARBA00005995"/>
    </source>
</evidence>
<sequence length="479" mass="51834">MMIHHLQKPSDGAIVKPFGTGSDVNVQEADVIVVGAGFSGLTAARNLHQQGMRVLVLEARDRVGGRTMPGTIAGLTVDLGGMWAGPTQTALIALADEFGVERFAQPLAGKNIVELGQRVTRAEGENFFSARSDAAKLQYSTLLVSIEALAADMPARKHWHWHRAAEFDGMTLAHWLDRVDALPEVKSDMAISCRALLCAEVTQVSFLHFLFYVKSGGGFATLTTATEGAQKWLFKGGVHQIAQHLAASLPPGAVKLGTPVHAITRTPGAVLATSGLESYSARALIMALPPAIAGRIDYQPPLDARRDGLMQRLHMGSVIKCYLAYDRPFWRQAGLNGLVLSDTRVFSPIFDVSPPDQSAGLLCGFIDGRAAVEWSERGSPARRSQFIAESSRWFGDAARNPVDYLDLDWTREPWSRGCYGGYASPGTWTGYGDALCRNEPPIFWAGTETSSIWYCYIEGAIGAGQRAAQEVLADMAKRG</sequence>